<comment type="caution">
    <text evidence="3">The sequence shown here is derived from an EMBL/GenBank/DDBJ whole genome shotgun (WGS) entry which is preliminary data.</text>
</comment>
<name>A0AAV0STD5_9STRA</name>
<evidence type="ECO:0000313" key="4">
    <source>
        <dbReference type="Proteomes" id="UP001159659"/>
    </source>
</evidence>
<keyword evidence="1" id="KW-0175">Coiled coil</keyword>
<evidence type="ECO:0000256" key="2">
    <source>
        <dbReference type="SAM" id="MobiDB-lite"/>
    </source>
</evidence>
<feature type="region of interest" description="Disordered" evidence="2">
    <location>
        <begin position="852"/>
        <end position="887"/>
    </location>
</feature>
<evidence type="ECO:0000313" key="3">
    <source>
        <dbReference type="EMBL" id="CAI5705702.1"/>
    </source>
</evidence>
<feature type="compositionally biased region" description="Low complexity" evidence="2">
    <location>
        <begin position="857"/>
        <end position="887"/>
    </location>
</feature>
<protein>
    <submittedName>
        <fullName evidence="3">Uncharacterized protein</fullName>
    </submittedName>
</protein>
<evidence type="ECO:0000256" key="1">
    <source>
        <dbReference type="SAM" id="Coils"/>
    </source>
</evidence>
<dbReference type="AlphaFoldDB" id="A0AAV0STD5"/>
<feature type="coiled-coil region" evidence="1">
    <location>
        <begin position="143"/>
        <end position="569"/>
    </location>
</feature>
<organism evidence="3 4">
    <name type="scientific">Peronospora farinosa</name>
    <dbReference type="NCBI Taxonomy" id="134698"/>
    <lineage>
        <taxon>Eukaryota</taxon>
        <taxon>Sar</taxon>
        <taxon>Stramenopiles</taxon>
        <taxon>Oomycota</taxon>
        <taxon>Peronosporomycetes</taxon>
        <taxon>Peronosporales</taxon>
        <taxon>Peronosporaceae</taxon>
        <taxon>Peronospora</taxon>
    </lineage>
</organism>
<proteinExistence type="predicted"/>
<gene>
    <name evidence="3" type="ORF">PFR002_LOCUS716</name>
</gene>
<reference evidence="3" key="1">
    <citation type="submission" date="2022-12" db="EMBL/GenBank/DDBJ databases">
        <authorList>
            <person name="Webb A."/>
        </authorList>
    </citation>
    <scope>NUCLEOTIDE SEQUENCE</scope>
    <source>
        <strain evidence="3">Pf2</strain>
    </source>
</reference>
<dbReference type="EMBL" id="CANTFK010000055">
    <property type="protein sequence ID" value="CAI5705702.1"/>
    <property type="molecule type" value="Genomic_DNA"/>
</dbReference>
<sequence>MEQDLRDAYAALKLLRADLVKTRRDKQVLEASLRHVQTHGLPPSAAHIRESRETQLMQQEDANSQLWRLAIKFNNKLLKMEKMKMDNNCQKKDNLHDIGDKQHKNEDQMETQTLYKKLQSLTITVEEQTETISTQRAAFLLQKKELKTMLKEMQQMLHKEKNKVLDAVLEQQQIKEKYELLETQVDMLKEEKSYLEKEMKEMEIQLETQARTSSTLTQQLKEKEEDILKWKREEMLQFDEKRNELMEEVNVRLRREKEVREKELYDTYEQKMLELQGENELLKVELNCEKEKKFRDEDEIRERHERALNELERNCAELKAHIADMESERTADVKKYEEALKEAEEQHATTVKSLEVKLVEVQKQLAASKANRSTERQEYEENLAEVLKKLQDQREDRDQHVSTIRRLQSDLEVAQTQLEMSKAELAKEVKNNQERLNGMLQQLRDQQHNEERNAMIVRDLESKLSEAQLQFGDKETNLLARLNEYEKKLIKTSQIAAQHEDTTRMLALKNKTLQQEICEARHTLKLMTEELQSLQSVCEEKTQEHMRCMNQIQVQCESLETQLLSAEDQREPSYATKSVHDSSTLDAFHGRTDDEITGMSPWRSWDLLRSGIKEIDGFLPQLQTLLGAMNDALILCDTHADALPVLCERLEREAASEKEQLPILTTALRLLRFAGMLKARTQEEEEVSVTADFVQSFRKRVLNALAQWYECDAGDNDQGEIKPMPTPTFTTTSRETALILQNWTDDRTKQLGVRRWLARMEAYPGVPPLRGASSNRVLELPPEGCTLELDDMTSEVKDAFLLLVIPILKQNRALHVRVFIRYVCNKEAMLKQQEGDEEVGIEKVWSMRIHAQSTVTRPRPSSLKLSPSSRGSPSPLAPTSPASSVSSLSSTASSRLQIIQERLQYLHHNV</sequence>
<accession>A0AAV0STD5</accession>
<dbReference type="Proteomes" id="UP001159659">
    <property type="component" value="Unassembled WGS sequence"/>
</dbReference>